<name>A0A9X3PT99_9ACTN</name>
<dbReference type="SUPFAM" id="SSF52799">
    <property type="entry name" value="(Phosphotyrosine protein) phosphatases II"/>
    <property type="match status" value="1"/>
</dbReference>
<dbReference type="Pfam" id="PF13350">
    <property type="entry name" value="Y_phosphatase3"/>
    <property type="match status" value="1"/>
</dbReference>
<evidence type="ECO:0000313" key="5">
    <source>
        <dbReference type="Proteomes" id="UP001145799"/>
    </source>
</evidence>
<organism evidence="3 5">
    <name type="scientific">Glycomyces lechevalierae</name>
    <dbReference type="NCBI Taxonomy" id="256034"/>
    <lineage>
        <taxon>Bacteria</taxon>
        <taxon>Bacillati</taxon>
        <taxon>Actinomycetota</taxon>
        <taxon>Actinomycetes</taxon>
        <taxon>Glycomycetales</taxon>
        <taxon>Glycomycetaceae</taxon>
        <taxon>Glycomyces</taxon>
    </lineage>
</organism>
<dbReference type="InterPro" id="IPR029021">
    <property type="entry name" value="Prot-tyrosine_phosphatase-like"/>
</dbReference>
<accession>A0A9X3PT99</accession>
<dbReference type="GO" id="GO:0004725">
    <property type="term" value="F:protein tyrosine phosphatase activity"/>
    <property type="evidence" value="ECO:0007669"/>
    <property type="project" value="UniProtKB-EC"/>
</dbReference>
<dbReference type="Proteomes" id="UP001183604">
    <property type="component" value="Unassembled WGS sequence"/>
</dbReference>
<dbReference type="InterPro" id="IPR016130">
    <property type="entry name" value="Tyr_Pase_AS"/>
</dbReference>
<evidence type="ECO:0000313" key="4">
    <source>
        <dbReference type="EMBL" id="MDR7337536.1"/>
    </source>
</evidence>
<dbReference type="PANTHER" id="PTHR31126">
    <property type="entry name" value="TYROSINE-PROTEIN PHOSPHATASE"/>
    <property type="match status" value="1"/>
</dbReference>
<dbReference type="Proteomes" id="UP001145799">
    <property type="component" value="Unassembled WGS sequence"/>
</dbReference>
<dbReference type="RefSeq" id="WP_270121468.1">
    <property type="nucleotide sequence ID" value="NZ_BAAAOM010000002.1"/>
</dbReference>
<evidence type="ECO:0000313" key="3">
    <source>
        <dbReference type="EMBL" id="MDA1385013.1"/>
    </source>
</evidence>
<dbReference type="PANTHER" id="PTHR31126:SF1">
    <property type="entry name" value="TYROSINE SPECIFIC PROTEIN PHOSPHATASES DOMAIN-CONTAINING PROTEIN"/>
    <property type="match status" value="1"/>
</dbReference>
<dbReference type="PROSITE" id="PS50056">
    <property type="entry name" value="TYR_PHOSPHATASE_2"/>
    <property type="match status" value="1"/>
</dbReference>
<reference evidence="4 6" key="2">
    <citation type="submission" date="2023-07" db="EMBL/GenBank/DDBJ databases">
        <title>Sequencing the genomes of 1000 actinobacteria strains.</title>
        <authorList>
            <person name="Klenk H.-P."/>
        </authorList>
    </citation>
    <scope>NUCLEOTIDE SEQUENCE [LARGE SCALE GENOMIC DNA]</scope>
    <source>
        <strain evidence="4 6">DSM 44724</strain>
    </source>
</reference>
<comment type="similarity">
    <text evidence="1">Belongs to the protein-tyrosine phosphatase family.</text>
</comment>
<protein>
    <submittedName>
        <fullName evidence="4">Protein-tyrosine phosphatase</fullName>
        <ecNumber evidence="4">3.1.3.48</ecNumber>
    </submittedName>
    <submittedName>
        <fullName evidence="3">Tyrosine-protein phosphatase</fullName>
    </submittedName>
</protein>
<dbReference type="InterPro" id="IPR026893">
    <property type="entry name" value="Tyr/Ser_Pase_IphP-type"/>
</dbReference>
<evidence type="ECO:0000313" key="6">
    <source>
        <dbReference type="Proteomes" id="UP001183604"/>
    </source>
</evidence>
<keyword evidence="4" id="KW-0378">Hydrolase</keyword>
<dbReference type="EMBL" id="JAVDYD010000001">
    <property type="protein sequence ID" value="MDR7337536.1"/>
    <property type="molecule type" value="Genomic_DNA"/>
</dbReference>
<evidence type="ECO:0000259" key="2">
    <source>
        <dbReference type="PROSITE" id="PS50056"/>
    </source>
</evidence>
<feature type="domain" description="Tyrosine specific protein phosphatases" evidence="2">
    <location>
        <begin position="131"/>
        <end position="192"/>
    </location>
</feature>
<dbReference type="PROSITE" id="PS00383">
    <property type="entry name" value="TYR_PHOSPHATASE_1"/>
    <property type="match status" value="1"/>
</dbReference>
<dbReference type="Gene3D" id="3.90.190.10">
    <property type="entry name" value="Protein tyrosine phosphatase superfamily"/>
    <property type="match status" value="1"/>
</dbReference>
<evidence type="ECO:0000256" key="1">
    <source>
        <dbReference type="ARBA" id="ARBA00009580"/>
    </source>
</evidence>
<keyword evidence="6" id="KW-1185">Reference proteome</keyword>
<dbReference type="EC" id="3.1.3.48" evidence="4"/>
<comment type="caution">
    <text evidence="3">The sequence shown here is derived from an EMBL/GenBank/DDBJ whole genome shotgun (WGS) entry which is preliminary data.</text>
</comment>
<gene>
    <name evidence="4" type="ORF">J2S69_001255</name>
    <name evidence="3" type="ORF">O2L01_08455</name>
</gene>
<sequence length="252" mass="28225">MVFENDPLETLPPQFIPTVNVFNLRDVGGWNALDGKKVKTGQVYRSDNFGNATEADIDHVVNHLGIKHVIDLRRAEEWDESAKFPDVDGVEFHHFEMLHIKWESIGVRTSGITDEAELVKFLRHRYTGMMESGYHSVRDTLEVIASGEPVVFHCMAGKDRTGIIAAVLLSILGVDEEDIAADYALTSFGSARWRAWRDEHYGKPEVEGGLGTPAEAMRQTIAEINARFGSMERYADAIGFKGSDTLRDMLLQ</sequence>
<dbReference type="InterPro" id="IPR000387">
    <property type="entry name" value="Tyr_Pase_dom"/>
</dbReference>
<dbReference type="AlphaFoldDB" id="A0A9X3PT99"/>
<reference evidence="3" key="1">
    <citation type="submission" date="2022-12" db="EMBL/GenBank/DDBJ databases">
        <title>Gycomyces niveus sp.nov., a novel actinomycete isolated from soil in Shouguang.</title>
        <authorList>
            <person name="Yang X."/>
        </authorList>
    </citation>
    <scope>NUCLEOTIDE SEQUENCE</scope>
    <source>
        <strain evidence="3">DSM 44724</strain>
    </source>
</reference>
<dbReference type="EMBL" id="JAPZVQ010000003">
    <property type="protein sequence ID" value="MDA1385013.1"/>
    <property type="molecule type" value="Genomic_DNA"/>
</dbReference>
<proteinExistence type="inferred from homology"/>